<proteinExistence type="predicted"/>
<dbReference type="Proteomes" id="UP000178129">
    <property type="component" value="Unassembled WGS sequence"/>
</dbReference>
<evidence type="ECO:0000313" key="1">
    <source>
        <dbReference type="EMBL" id="CZT07735.1"/>
    </source>
</evidence>
<dbReference type="EMBL" id="FJUW01000043">
    <property type="protein sequence ID" value="CZT07735.1"/>
    <property type="molecule type" value="Genomic_DNA"/>
</dbReference>
<gene>
    <name evidence="1" type="ORF">RCO7_11226</name>
</gene>
<keyword evidence="2" id="KW-1185">Reference proteome</keyword>
<reference evidence="2" key="1">
    <citation type="submission" date="2016-03" db="EMBL/GenBank/DDBJ databases">
        <authorList>
            <person name="Ploux O."/>
        </authorList>
    </citation>
    <scope>NUCLEOTIDE SEQUENCE [LARGE SCALE GENOMIC DNA]</scope>
    <source>
        <strain evidence="2">UK7</strain>
    </source>
</reference>
<organism evidence="1 2">
    <name type="scientific">Rhynchosporium graminicola</name>
    <dbReference type="NCBI Taxonomy" id="2792576"/>
    <lineage>
        <taxon>Eukaryota</taxon>
        <taxon>Fungi</taxon>
        <taxon>Dikarya</taxon>
        <taxon>Ascomycota</taxon>
        <taxon>Pezizomycotina</taxon>
        <taxon>Leotiomycetes</taxon>
        <taxon>Helotiales</taxon>
        <taxon>Ploettnerulaceae</taxon>
        <taxon>Rhynchosporium</taxon>
    </lineage>
</organism>
<name>A0A1E1LB34_9HELO</name>
<sequence>MSSNQILRSKLVGKIVKGGKEVAIAAATETQLWTRPDFVADERAPGFIEAVEQDAKPLPKGTAKVIMREGEHPSDNDPRNHYTAVAVDKDDKHISTLHFEKKG</sequence>
<protein>
    <submittedName>
        <fullName evidence="1">Uncharacterized protein</fullName>
    </submittedName>
</protein>
<comment type="caution">
    <text evidence="1">The sequence shown here is derived from an EMBL/GenBank/DDBJ whole genome shotgun (WGS) entry which is preliminary data.</text>
</comment>
<dbReference type="AlphaFoldDB" id="A0A1E1LB34"/>
<dbReference type="InParanoid" id="A0A1E1LB34"/>
<accession>A0A1E1LB34</accession>
<evidence type="ECO:0000313" key="2">
    <source>
        <dbReference type="Proteomes" id="UP000178129"/>
    </source>
</evidence>